<keyword evidence="1" id="KW-1133">Transmembrane helix</keyword>
<keyword evidence="1" id="KW-0812">Transmembrane</keyword>
<dbReference type="EMBL" id="BAABGZ010000003">
    <property type="protein sequence ID" value="GAA4346218.1"/>
    <property type="molecule type" value="Genomic_DNA"/>
</dbReference>
<protein>
    <submittedName>
        <fullName evidence="2">Uncharacterized protein</fullName>
    </submittedName>
</protein>
<accession>A0ABP8HWQ8</accession>
<proteinExistence type="predicted"/>
<organism evidence="2 3">
    <name type="scientific">Hymenobacter saemangeumensis</name>
    <dbReference type="NCBI Taxonomy" id="1084522"/>
    <lineage>
        <taxon>Bacteria</taxon>
        <taxon>Pseudomonadati</taxon>
        <taxon>Bacteroidota</taxon>
        <taxon>Cytophagia</taxon>
        <taxon>Cytophagales</taxon>
        <taxon>Hymenobacteraceae</taxon>
        <taxon>Hymenobacter</taxon>
    </lineage>
</organism>
<keyword evidence="1" id="KW-0472">Membrane</keyword>
<dbReference type="Proteomes" id="UP001501153">
    <property type="component" value="Unassembled WGS sequence"/>
</dbReference>
<evidence type="ECO:0000313" key="2">
    <source>
        <dbReference type="EMBL" id="GAA4346218.1"/>
    </source>
</evidence>
<evidence type="ECO:0000256" key="1">
    <source>
        <dbReference type="SAM" id="Phobius"/>
    </source>
</evidence>
<feature type="transmembrane region" description="Helical" evidence="1">
    <location>
        <begin position="12"/>
        <end position="30"/>
    </location>
</feature>
<feature type="transmembrane region" description="Helical" evidence="1">
    <location>
        <begin position="35"/>
        <end position="56"/>
    </location>
</feature>
<keyword evidence="3" id="KW-1185">Reference proteome</keyword>
<dbReference type="RefSeq" id="WP_345232698.1">
    <property type="nucleotide sequence ID" value="NZ_BAABGZ010000003.1"/>
</dbReference>
<sequence length="155" mass="16204">MNQAHLHQLLNHSPILASLFGLVVLLIALLKGNAVLTRTGLVTLLVAALLAVPVQLTGEGAEEIVEDRPGVTHALIHAHEEAAEAAFWAIEVTGALAMLSLLMLGRQASRAGLLSKLTLAGALLSFGLLARAGNLGGQIMHPETRHDVVSDTLGH</sequence>
<evidence type="ECO:0000313" key="3">
    <source>
        <dbReference type="Proteomes" id="UP001501153"/>
    </source>
</evidence>
<name>A0ABP8HWQ8_9BACT</name>
<feature type="transmembrane region" description="Helical" evidence="1">
    <location>
        <begin position="85"/>
        <end position="104"/>
    </location>
</feature>
<feature type="transmembrane region" description="Helical" evidence="1">
    <location>
        <begin position="111"/>
        <end position="130"/>
    </location>
</feature>
<gene>
    <name evidence="2" type="ORF">GCM10023185_00480</name>
</gene>
<reference evidence="3" key="1">
    <citation type="journal article" date="2019" name="Int. J. Syst. Evol. Microbiol.">
        <title>The Global Catalogue of Microorganisms (GCM) 10K type strain sequencing project: providing services to taxonomists for standard genome sequencing and annotation.</title>
        <authorList>
            <consortium name="The Broad Institute Genomics Platform"/>
            <consortium name="The Broad Institute Genome Sequencing Center for Infectious Disease"/>
            <person name="Wu L."/>
            <person name="Ma J."/>
        </authorList>
    </citation>
    <scope>NUCLEOTIDE SEQUENCE [LARGE SCALE GENOMIC DNA]</scope>
    <source>
        <strain evidence="3">JCM 17923</strain>
    </source>
</reference>
<comment type="caution">
    <text evidence="2">The sequence shown here is derived from an EMBL/GenBank/DDBJ whole genome shotgun (WGS) entry which is preliminary data.</text>
</comment>